<keyword evidence="3 8" id="KW-0812">Transmembrane</keyword>
<dbReference type="PANTHER" id="PTHR47019">
    <property type="entry name" value="LIPID II FLIPPASE MURJ"/>
    <property type="match status" value="1"/>
</dbReference>
<dbReference type="GO" id="GO:0015648">
    <property type="term" value="F:lipid-linked peptidoglycan transporter activity"/>
    <property type="evidence" value="ECO:0007669"/>
    <property type="project" value="TreeGrafter"/>
</dbReference>
<proteinExistence type="predicted"/>
<dbReference type="Proteomes" id="UP000006640">
    <property type="component" value="Chromosome"/>
</dbReference>
<evidence type="ECO:0000256" key="1">
    <source>
        <dbReference type="ARBA" id="ARBA00004651"/>
    </source>
</evidence>
<evidence type="ECO:0000256" key="4">
    <source>
        <dbReference type="ARBA" id="ARBA00022960"/>
    </source>
</evidence>
<evidence type="ECO:0000313" key="9">
    <source>
        <dbReference type="EMBL" id="ADG88719.1"/>
    </source>
</evidence>
<keyword evidence="10" id="KW-1185">Reference proteome</keyword>
<feature type="transmembrane region" description="Helical" evidence="8">
    <location>
        <begin position="254"/>
        <end position="276"/>
    </location>
</feature>
<dbReference type="InterPro" id="IPR004268">
    <property type="entry name" value="MurJ"/>
</dbReference>
<feature type="transmembrane region" description="Helical" evidence="8">
    <location>
        <begin position="135"/>
        <end position="162"/>
    </location>
</feature>
<dbReference type="AlphaFoldDB" id="D6Y1W3"/>
<dbReference type="GO" id="GO:0005886">
    <property type="term" value="C:plasma membrane"/>
    <property type="evidence" value="ECO:0007669"/>
    <property type="project" value="UniProtKB-SubCell"/>
</dbReference>
<keyword evidence="7 8" id="KW-0472">Membrane</keyword>
<feature type="transmembrane region" description="Helical" evidence="8">
    <location>
        <begin position="498"/>
        <end position="523"/>
    </location>
</feature>
<evidence type="ECO:0000256" key="7">
    <source>
        <dbReference type="ARBA" id="ARBA00023136"/>
    </source>
</evidence>
<feature type="transmembrane region" description="Helical" evidence="8">
    <location>
        <begin position="288"/>
        <end position="315"/>
    </location>
</feature>
<dbReference type="HOGENOM" id="CLU_006797_2_0_11"/>
<reference evidence="9 10" key="1">
    <citation type="submission" date="2010-01" db="EMBL/GenBank/DDBJ databases">
        <title>The complete genome of Thermobispora bispora DSM 43833.</title>
        <authorList>
            <consortium name="US DOE Joint Genome Institute (JGI-PGF)"/>
            <person name="Lucas S."/>
            <person name="Copeland A."/>
            <person name="Lapidus A."/>
            <person name="Glavina del Rio T."/>
            <person name="Dalin E."/>
            <person name="Tice H."/>
            <person name="Bruce D."/>
            <person name="Goodwin L."/>
            <person name="Pitluck S."/>
            <person name="Kyrpides N."/>
            <person name="Mavromatis K."/>
            <person name="Ivanova N."/>
            <person name="Mikhailova N."/>
            <person name="Chertkov O."/>
            <person name="Brettin T."/>
            <person name="Detter J.C."/>
            <person name="Han C."/>
            <person name="Larimer F."/>
            <person name="Land M."/>
            <person name="Hauser L."/>
            <person name="Markowitz V."/>
            <person name="Cheng J.-F."/>
            <person name="Hugenholtz P."/>
            <person name="Woyke T."/>
            <person name="Wu D."/>
            <person name="Jando M."/>
            <person name="Schneider S."/>
            <person name="Klenk H.-P."/>
            <person name="Eisen J.A."/>
        </authorList>
    </citation>
    <scope>NUCLEOTIDE SEQUENCE [LARGE SCALE GENOMIC DNA]</scope>
    <source>
        <strain evidence="10">ATCC 19993 / DSM 43833 / CBS 139.67 / JCM 10125 / KCTC 9307 / NBRC 14880 / R51</strain>
    </source>
</reference>
<organism evidence="9 10">
    <name type="scientific">Thermobispora bispora (strain ATCC 19993 / DSM 43833 / CBS 139.67 / JCM 10125 / KCTC 9307 / NBRC 14880 / R51)</name>
    <dbReference type="NCBI Taxonomy" id="469371"/>
    <lineage>
        <taxon>Bacteria</taxon>
        <taxon>Bacillati</taxon>
        <taxon>Actinomycetota</taxon>
        <taxon>Actinomycetes</taxon>
        <taxon>Streptosporangiales</taxon>
        <taxon>Streptosporangiaceae</taxon>
        <taxon>Thermobispora</taxon>
    </lineage>
</organism>
<dbReference type="InterPro" id="IPR051050">
    <property type="entry name" value="Lipid_II_flippase_MurJ/MviN"/>
</dbReference>
<feature type="transmembrane region" description="Helical" evidence="8">
    <location>
        <begin position="336"/>
        <end position="360"/>
    </location>
</feature>
<dbReference type="PANTHER" id="PTHR47019:SF1">
    <property type="entry name" value="LIPID II FLIPPASE MURJ"/>
    <property type="match status" value="1"/>
</dbReference>
<dbReference type="eggNOG" id="COG0728">
    <property type="taxonomic scope" value="Bacteria"/>
</dbReference>
<keyword evidence="6 8" id="KW-1133">Transmembrane helix</keyword>
<feature type="transmembrane region" description="Helical" evidence="8">
    <location>
        <begin position="433"/>
        <end position="458"/>
    </location>
</feature>
<dbReference type="GO" id="GO:0034204">
    <property type="term" value="P:lipid translocation"/>
    <property type="evidence" value="ECO:0007669"/>
    <property type="project" value="TreeGrafter"/>
</dbReference>
<feature type="transmembrane region" description="Helical" evidence="8">
    <location>
        <begin position="372"/>
        <end position="392"/>
    </location>
</feature>
<evidence type="ECO:0000256" key="5">
    <source>
        <dbReference type="ARBA" id="ARBA00022984"/>
    </source>
</evidence>
<evidence type="ECO:0000313" key="10">
    <source>
        <dbReference type="Proteomes" id="UP000006640"/>
    </source>
</evidence>
<dbReference type="RefSeq" id="WP_013132252.1">
    <property type="nucleotide sequence ID" value="NC_014165.1"/>
</dbReference>
<keyword evidence="2" id="KW-1003">Cell membrane</keyword>
<feature type="transmembrane region" description="Helical" evidence="8">
    <location>
        <begin position="210"/>
        <end position="233"/>
    </location>
</feature>
<feature type="transmembrane region" description="Helical" evidence="8">
    <location>
        <begin position="96"/>
        <end position="123"/>
    </location>
</feature>
<evidence type="ECO:0000256" key="8">
    <source>
        <dbReference type="SAM" id="Phobius"/>
    </source>
</evidence>
<sequence length="552" mass="55209">MVRRLGRGVAGAAVLIGAITVLARITGFVKQLVFARAVGTNCVAAAYYTANLVPNIVFEVVVGGALAGMVVPVLAGAAARATAEARDRVSRIASALLTWVLVLLIPVAVLTAAVAGPVAWLLVSGDIPGCAPDEVIALATRMLVVFAPQIPLYGIAVVLYGVLQAHHRFAAPALAPLVSSLVVIVAYLSYLPLGGGGADPAAVPRPAELALSIGTTLGVLSLALTVIGPAARLRLRWRPTLRFPDGVAGQVRRLAVAGLSALLAQQTASAIVIPLANRLIGGGALAAYGYALAIYQVPYAVLAVPIATGAFPTLSARAAQGDHAGFAALSAQTTRAVVLVSGLAAGALAGAAAPIAQVFLAQAQTDVLPAEFARAVALFAPGLVGYGLMAHLSRVLYAIGAGRAAAWGTVTGWFTVIAAQIVLAAVLPPEWRLGGLALGQTVGVTVGGAALLIAVLRARGAAAAHGLPRALLAALLGGVCGFLAGSWVAALPGETGPWAGVAVTALAGAAALTAGLLAAAVAARRDLAAVLASARRGRRLPEREPVDTGDGR</sequence>
<dbReference type="EMBL" id="CP001874">
    <property type="protein sequence ID" value="ADG88719.1"/>
    <property type="molecule type" value="Genomic_DNA"/>
</dbReference>
<accession>D6Y1W3</accession>
<dbReference type="OrthoDB" id="4350032at2"/>
<feature type="transmembrane region" description="Helical" evidence="8">
    <location>
        <begin position="404"/>
        <end position="427"/>
    </location>
</feature>
<dbReference type="KEGG" id="tbi:Tbis_2007"/>
<dbReference type="GO" id="GO:0008360">
    <property type="term" value="P:regulation of cell shape"/>
    <property type="evidence" value="ECO:0007669"/>
    <property type="project" value="UniProtKB-KW"/>
</dbReference>
<keyword evidence="5" id="KW-0573">Peptidoglycan synthesis</keyword>
<feature type="transmembrane region" description="Helical" evidence="8">
    <location>
        <begin position="56"/>
        <end position="75"/>
    </location>
</feature>
<gene>
    <name evidence="9" type="ordered locus">Tbis_2007</name>
</gene>
<dbReference type="Pfam" id="PF03023">
    <property type="entry name" value="MurJ"/>
    <property type="match status" value="1"/>
</dbReference>
<feature type="transmembrane region" description="Helical" evidence="8">
    <location>
        <begin position="470"/>
        <end position="492"/>
    </location>
</feature>
<evidence type="ECO:0000256" key="2">
    <source>
        <dbReference type="ARBA" id="ARBA00022475"/>
    </source>
</evidence>
<dbReference type="STRING" id="469371.Tbis_2007"/>
<dbReference type="GO" id="GO:0009252">
    <property type="term" value="P:peptidoglycan biosynthetic process"/>
    <property type="evidence" value="ECO:0007669"/>
    <property type="project" value="UniProtKB-KW"/>
</dbReference>
<name>D6Y1W3_THEBD</name>
<keyword evidence="4" id="KW-0133">Cell shape</keyword>
<protein>
    <submittedName>
        <fullName evidence="9">Virulence factor MVIN family protein</fullName>
    </submittedName>
</protein>
<evidence type="ECO:0000256" key="3">
    <source>
        <dbReference type="ARBA" id="ARBA00022692"/>
    </source>
</evidence>
<feature type="transmembrane region" description="Helical" evidence="8">
    <location>
        <begin position="169"/>
        <end position="190"/>
    </location>
</feature>
<dbReference type="PRINTS" id="PR01806">
    <property type="entry name" value="VIRFACTRMVIN"/>
</dbReference>
<evidence type="ECO:0000256" key="6">
    <source>
        <dbReference type="ARBA" id="ARBA00022989"/>
    </source>
</evidence>
<comment type="subcellular location">
    <subcellularLocation>
        <location evidence="1">Cell membrane</location>
        <topology evidence="1">Multi-pass membrane protein</topology>
    </subcellularLocation>
</comment>